<dbReference type="PANTHER" id="PTHR46910:SF1">
    <property type="entry name" value="MISCELLANEOUS ZN(II)2CYS6 TRANSCRIPTION FACTOR (EUROFUNG)-RELATED"/>
    <property type="match status" value="1"/>
</dbReference>
<evidence type="ECO:0000313" key="5">
    <source>
        <dbReference type="EMBL" id="TFK50055.1"/>
    </source>
</evidence>
<protein>
    <recommendedName>
        <fullName evidence="4">Zn(2)-C6 fungal-type domain-containing protein</fullName>
    </recommendedName>
</protein>
<keyword evidence="6" id="KW-1185">Reference proteome</keyword>
<feature type="compositionally biased region" description="Low complexity" evidence="3">
    <location>
        <begin position="186"/>
        <end position="199"/>
    </location>
</feature>
<dbReference type="GO" id="GO:0003677">
    <property type="term" value="F:DNA binding"/>
    <property type="evidence" value="ECO:0007669"/>
    <property type="project" value="InterPro"/>
</dbReference>
<gene>
    <name evidence="5" type="ORF">OE88DRAFT_1726606</name>
</gene>
<feature type="region of interest" description="Disordered" evidence="3">
    <location>
        <begin position="1"/>
        <end position="67"/>
    </location>
</feature>
<dbReference type="OrthoDB" id="4064873at2759"/>
<evidence type="ECO:0000256" key="1">
    <source>
        <dbReference type="ARBA" id="ARBA00022723"/>
    </source>
</evidence>
<dbReference type="GO" id="GO:0000981">
    <property type="term" value="F:DNA-binding transcription factor activity, RNA polymerase II-specific"/>
    <property type="evidence" value="ECO:0007669"/>
    <property type="project" value="InterPro"/>
</dbReference>
<dbReference type="InterPro" id="IPR050987">
    <property type="entry name" value="AtrR-like"/>
</dbReference>
<evidence type="ECO:0000313" key="6">
    <source>
        <dbReference type="Proteomes" id="UP000305948"/>
    </source>
</evidence>
<dbReference type="SUPFAM" id="SSF57701">
    <property type="entry name" value="Zn2/Cys6 DNA-binding domain"/>
    <property type="match status" value="1"/>
</dbReference>
<keyword evidence="1" id="KW-0479">Metal-binding</keyword>
<feature type="region of interest" description="Disordered" evidence="3">
    <location>
        <begin position="164"/>
        <end position="200"/>
    </location>
</feature>
<dbReference type="Gene3D" id="4.10.240.10">
    <property type="entry name" value="Zn(2)-C6 fungal-type DNA-binding domain"/>
    <property type="match status" value="1"/>
</dbReference>
<feature type="compositionally biased region" description="Low complexity" evidence="3">
    <location>
        <begin position="241"/>
        <end position="259"/>
    </location>
</feature>
<feature type="region of interest" description="Disordered" evidence="3">
    <location>
        <begin position="224"/>
        <end position="291"/>
    </location>
</feature>
<keyword evidence="2" id="KW-0539">Nucleus</keyword>
<feature type="region of interest" description="Disordered" evidence="3">
    <location>
        <begin position="828"/>
        <end position="925"/>
    </location>
</feature>
<feature type="compositionally biased region" description="Polar residues" evidence="3">
    <location>
        <begin position="263"/>
        <end position="276"/>
    </location>
</feature>
<dbReference type="Pfam" id="PF04082">
    <property type="entry name" value="Fungal_trans"/>
    <property type="match status" value="1"/>
</dbReference>
<dbReference type="Pfam" id="PF00172">
    <property type="entry name" value="Zn_clus"/>
    <property type="match status" value="1"/>
</dbReference>
<proteinExistence type="predicted"/>
<feature type="domain" description="Zn(2)-C6 fungal-type" evidence="4">
    <location>
        <begin position="70"/>
        <end position="100"/>
    </location>
</feature>
<dbReference type="PROSITE" id="PS00463">
    <property type="entry name" value="ZN2_CY6_FUNGAL_1"/>
    <property type="match status" value="1"/>
</dbReference>
<evidence type="ECO:0000259" key="4">
    <source>
        <dbReference type="PROSITE" id="PS50048"/>
    </source>
</evidence>
<dbReference type="PANTHER" id="PTHR46910">
    <property type="entry name" value="TRANSCRIPTION FACTOR PDR1"/>
    <property type="match status" value="1"/>
</dbReference>
<organism evidence="5 6">
    <name type="scientific">Heliocybe sulcata</name>
    <dbReference type="NCBI Taxonomy" id="5364"/>
    <lineage>
        <taxon>Eukaryota</taxon>
        <taxon>Fungi</taxon>
        <taxon>Dikarya</taxon>
        <taxon>Basidiomycota</taxon>
        <taxon>Agaricomycotina</taxon>
        <taxon>Agaricomycetes</taxon>
        <taxon>Gloeophyllales</taxon>
        <taxon>Gloeophyllaceae</taxon>
        <taxon>Heliocybe</taxon>
    </lineage>
</organism>
<dbReference type="GO" id="GO:0006351">
    <property type="term" value="P:DNA-templated transcription"/>
    <property type="evidence" value="ECO:0007669"/>
    <property type="project" value="InterPro"/>
</dbReference>
<dbReference type="InterPro" id="IPR007219">
    <property type="entry name" value="XnlR_reg_dom"/>
</dbReference>
<dbReference type="EMBL" id="ML213514">
    <property type="protein sequence ID" value="TFK50055.1"/>
    <property type="molecule type" value="Genomic_DNA"/>
</dbReference>
<dbReference type="STRING" id="5364.A0A5C3MZ64"/>
<feature type="compositionally biased region" description="Pro residues" evidence="3">
    <location>
        <begin position="174"/>
        <end position="185"/>
    </location>
</feature>
<feature type="compositionally biased region" description="Polar residues" evidence="3">
    <location>
        <begin position="865"/>
        <end position="874"/>
    </location>
</feature>
<dbReference type="SMART" id="SM00906">
    <property type="entry name" value="Fungal_trans"/>
    <property type="match status" value="1"/>
</dbReference>
<dbReference type="AlphaFoldDB" id="A0A5C3MZ64"/>
<dbReference type="CDD" id="cd12148">
    <property type="entry name" value="fungal_TF_MHR"/>
    <property type="match status" value="1"/>
</dbReference>
<dbReference type="CDD" id="cd00067">
    <property type="entry name" value="GAL4"/>
    <property type="match status" value="1"/>
</dbReference>
<dbReference type="PROSITE" id="PS50048">
    <property type="entry name" value="ZN2_CY6_FUNGAL_2"/>
    <property type="match status" value="1"/>
</dbReference>
<dbReference type="Proteomes" id="UP000305948">
    <property type="component" value="Unassembled WGS sequence"/>
</dbReference>
<evidence type="ECO:0000256" key="3">
    <source>
        <dbReference type="SAM" id="MobiDB-lite"/>
    </source>
</evidence>
<accession>A0A5C3MZ64</accession>
<dbReference type="GO" id="GO:0008270">
    <property type="term" value="F:zinc ion binding"/>
    <property type="evidence" value="ECO:0007669"/>
    <property type="project" value="InterPro"/>
</dbReference>
<evidence type="ECO:0000256" key="2">
    <source>
        <dbReference type="ARBA" id="ARBA00023242"/>
    </source>
</evidence>
<dbReference type="SMART" id="SM00066">
    <property type="entry name" value="GAL4"/>
    <property type="match status" value="1"/>
</dbReference>
<dbReference type="InterPro" id="IPR036864">
    <property type="entry name" value="Zn2-C6_fun-type_DNA-bd_sf"/>
</dbReference>
<sequence length="986" mass="107926">MTHLLPPHANLDLSQSSLQSALQIDPNQPGMQAQQAQQEDVPPARKRKKADSQEAGSAAEPRRLRRSHEACARCRSKKIKCDSKHPRCTACATAGVLCQQEDRHRQTLTPRGHTERIERQLALCDALLKRRMPGFDLSNLEEICAREGIQVEGVPVTSGMSPNFQLMEAGPSRSPYPPPAPPAPATPTGSASQAPKGYPYAPPPQPMGYAVPVYAGAPPGSPYPPPPHMAIQGAPPAGYNPHIHPSFQHQQSPQSGQAPPETPSQNAAVRPSTTGAENIKGGDPLTNDMSNPQALAKSFGVSAALVNDLKLNPNAGVADLREDLAVGAAGLISGRDRDITESAAPRDTAKWVSVPMRRNSVIAMSPTAAAAALNNVPVWLPKDRNMVKHVVDVYFTRLNPHRPIFLRREFEQTLDALYDRQAVQHDPGYISSLYLMLALGTLSELNHKVSDLDKEGRGNAAASIKKKLMPQDWPEPEEFFERSLMVKPDLRVSVSSLQALILLHWYLFSEGQGRQLWRMVGSMIRLAIELGLHHDPTTQQQTFTDEEAQLRICLWASVIIHDRGTSLMLGRPLAISPSDSNTPWPSRGRTLNDTSEHFIMSGPVAEIQADIINSLYSPTRQSAPDATVRHATRIIKSMFEYRKQLPERYQWYFSGTDDWPIEKRVKLVQDITEDVGLTLLKVGITRILLLRALFSSRELDYQQRYKALVDAIVTSHNIIVIHNQLIRFPDIAFFVSPIPLHIAAMVILYGHMSKCERLSRQVALEDVWMALDMLPRFRWRWERKDMTGGHPLIAKLAETVLDVNLHQVGPPSHPVLLSEQDWESDAGVLSPALSSSGSVHGSQSQHTPSKIPPSSFSGPGYAPPASSNGGSQSQTPTGKPAPGTPPDKKQLADMNPGLFYPFYADPNQQGVAQDGQGHNGSGGGDVNELLAAASAAVQPMGAYGCPPPHDSYMLEEKDGSTLNHGAQMWMNIANDPRSQGYAMGPS</sequence>
<feature type="compositionally biased region" description="Low complexity" evidence="3">
    <location>
        <begin position="11"/>
        <end position="23"/>
    </location>
</feature>
<reference evidence="5 6" key="1">
    <citation type="journal article" date="2019" name="Nat. Ecol. Evol.">
        <title>Megaphylogeny resolves global patterns of mushroom evolution.</title>
        <authorList>
            <person name="Varga T."/>
            <person name="Krizsan K."/>
            <person name="Foldi C."/>
            <person name="Dima B."/>
            <person name="Sanchez-Garcia M."/>
            <person name="Sanchez-Ramirez S."/>
            <person name="Szollosi G.J."/>
            <person name="Szarkandi J.G."/>
            <person name="Papp V."/>
            <person name="Albert L."/>
            <person name="Andreopoulos W."/>
            <person name="Angelini C."/>
            <person name="Antonin V."/>
            <person name="Barry K.W."/>
            <person name="Bougher N.L."/>
            <person name="Buchanan P."/>
            <person name="Buyck B."/>
            <person name="Bense V."/>
            <person name="Catcheside P."/>
            <person name="Chovatia M."/>
            <person name="Cooper J."/>
            <person name="Damon W."/>
            <person name="Desjardin D."/>
            <person name="Finy P."/>
            <person name="Geml J."/>
            <person name="Haridas S."/>
            <person name="Hughes K."/>
            <person name="Justo A."/>
            <person name="Karasinski D."/>
            <person name="Kautmanova I."/>
            <person name="Kiss B."/>
            <person name="Kocsube S."/>
            <person name="Kotiranta H."/>
            <person name="LaButti K.M."/>
            <person name="Lechner B.E."/>
            <person name="Liimatainen K."/>
            <person name="Lipzen A."/>
            <person name="Lukacs Z."/>
            <person name="Mihaltcheva S."/>
            <person name="Morgado L.N."/>
            <person name="Niskanen T."/>
            <person name="Noordeloos M.E."/>
            <person name="Ohm R.A."/>
            <person name="Ortiz-Santana B."/>
            <person name="Ovrebo C."/>
            <person name="Racz N."/>
            <person name="Riley R."/>
            <person name="Savchenko A."/>
            <person name="Shiryaev A."/>
            <person name="Soop K."/>
            <person name="Spirin V."/>
            <person name="Szebenyi C."/>
            <person name="Tomsovsky M."/>
            <person name="Tulloss R.E."/>
            <person name="Uehling J."/>
            <person name="Grigoriev I.V."/>
            <person name="Vagvolgyi C."/>
            <person name="Papp T."/>
            <person name="Martin F.M."/>
            <person name="Miettinen O."/>
            <person name="Hibbett D.S."/>
            <person name="Nagy L.G."/>
        </authorList>
    </citation>
    <scope>NUCLEOTIDE SEQUENCE [LARGE SCALE GENOMIC DNA]</scope>
    <source>
        <strain evidence="5 6">OMC1185</strain>
    </source>
</reference>
<dbReference type="InterPro" id="IPR001138">
    <property type="entry name" value="Zn2Cys6_DnaBD"/>
</dbReference>
<name>A0A5C3MZ64_9AGAM</name>
<feature type="compositionally biased region" description="Low complexity" evidence="3">
    <location>
        <begin position="828"/>
        <end position="846"/>
    </location>
</feature>